<dbReference type="Proteomes" id="UP001329430">
    <property type="component" value="Chromosome 9"/>
</dbReference>
<accession>A0AAN7ZG62</accession>
<comment type="caution">
    <text evidence="1">The sequence shown here is derived from an EMBL/GenBank/DDBJ whole genome shotgun (WGS) entry which is preliminary data.</text>
</comment>
<dbReference type="EMBL" id="JAVRBK010000009">
    <property type="protein sequence ID" value="KAK5639291.1"/>
    <property type="molecule type" value="Genomic_DNA"/>
</dbReference>
<keyword evidence="2" id="KW-1185">Reference proteome</keyword>
<evidence type="ECO:0000313" key="1">
    <source>
        <dbReference type="EMBL" id="KAK5639291.1"/>
    </source>
</evidence>
<name>A0AAN7ZG62_9COLE</name>
<dbReference type="AlphaFoldDB" id="A0AAN7ZG62"/>
<evidence type="ECO:0000313" key="2">
    <source>
        <dbReference type="Proteomes" id="UP001329430"/>
    </source>
</evidence>
<protein>
    <submittedName>
        <fullName evidence="1">Uncharacterized protein</fullName>
    </submittedName>
</protein>
<proteinExistence type="predicted"/>
<sequence>MTLHFLANDIATYLRMAVSHLGIPNWQFIYTPNGVPQWTEVTYMLYSYKLKFVCRIYFECWHHIYYL</sequence>
<reference evidence="1 2" key="1">
    <citation type="journal article" date="2024" name="Insects">
        <title>An Improved Chromosome-Level Genome Assembly of the Firefly Pyrocoelia pectoralis.</title>
        <authorList>
            <person name="Fu X."/>
            <person name="Meyer-Rochow V.B."/>
            <person name="Ballantyne L."/>
            <person name="Zhu X."/>
        </authorList>
    </citation>
    <scope>NUCLEOTIDE SEQUENCE [LARGE SCALE GENOMIC DNA]</scope>
    <source>
        <strain evidence="1">XCY_ONT2</strain>
    </source>
</reference>
<gene>
    <name evidence="1" type="ORF">RI129_011783</name>
</gene>
<organism evidence="1 2">
    <name type="scientific">Pyrocoelia pectoralis</name>
    <dbReference type="NCBI Taxonomy" id="417401"/>
    <lineage>
        <taxon>Eukaryota</taxon>
        <taxon>Metazoa</taxon>
        <taxon>Ecdysozoa</taxon>
        <taxon>Arthropoda</taxon>
        <taxon>Hexapoda</taxon>
        <taxon>Insecta</taxon>
        <taxon>Pterygota</taxon>
        <taxon>Neoptera</taxon>
        <taxon>Endopterygota</taxon>
        <taxon>Coleoptera</taxon>
        <taxon>Polyphaga</taxon>
        <taxon>Elateriformia</taxon>
        <taxon>Elateroidea</taxon>
        <taxon>Lampyridae</taxon>
        <taxon>Lampyrinae</taxon>
        <taxon>Pyrocoelia</taxon>
    </lineage>
</organism>